<sequence length="51" mass="5766">MKVDEHAWTRARGWTLSLTMISPSYYRARNPALVRTAVSLINDLLADFAAD</sequence>
<protein>
    <submittedName>
        <fullName evidence="1">Uncharacterized protein</fullName>
    </submittedName>
</protein>
<dbReference type="AlphaFoldDB" id="A0A239IAL7"/>
<gene>
    <name evidence="1" type="ORF">SAMN06264365_12823</name>
</gene>
<dbReference type="RefSeq" id="WP_239138751.1">
    <property type="nucleotide sequence ID" value="NZ_BOMU01000099.1"/>
</dbReference>
<proteinExistence type="predicted"/>
<evidence type="ECO:0000313" key="1">
    <source>
        <dbReference type="EMBL" id="SNS90581.1"/>
    </source>
</evidence>
<reference evidence="1 2" key="1">
    <citation type="submission" date="2017-06" db="EMBL/GenBank/DDBJ databases">
        <authorList>
            <person name="Kim H.J."/>
            <person name="Triplett B.A."/>
        </authorList>
    </citation>
    <scope>NUCLEOTIDE SEQUENCE [LARGE SCALE GENOMIC DNA]</scope>
    <source>
        <strain evidence="1 2">DSM 43151</strain>
    </source>
</reference>
<dbReference type="EMBL" id="FZNR01000028">
    <property type="protein sequence ID" value="SNS90581.1"/>
    <property type="molecule type" value="Genomic_DNA"/>
</dbReference>
<keyword evidence="2" id="KW-1185">Reference proteome</keyword>
<evidence type="ECO:0000313" key="2">
    <source>
        <dbReference type="Proteomes" id="UP000198415"/>
    </source>
</evidence>
<accession>A0A239IAL7</accession>
<organism evidence="1 2">
    <name type="scientific">Actinoplanes regularis</name>
    <dbReference type="NCBI Taxonomy" id="52697"/>
    <lineage>
        <taxon>Bacteria</taxon>
        <taxon>Bacillati</taxon>
        <taxon>Actinomycetota</taxon>
        <taxon>Actinomycetes</taxon>
        <taxon>Micromonosporales</taxon>
        <taxon>Micromonosporaceae</taxon>
        <taxon>Actinoplanes</taxon>
    </lineage>
</organism>
<name>A0A239IAL7_9ACTN</name>
<dbReference type="Proteomes" id="UP000198415">
    <property type="component" value="Unassembled WGS sequence"/>
</dbReference>